<dbReference type="EMBL" id="CP019312">
    <property type="protein sequence ID" value="APX11367.1"/>
    <property type="molecule type" value="Genomic_DNA"/>
</dbReference>
<dbReference type="PIRSF" id="PIRSF018267">
    <property type="entry name" value="VSR_endonuc"/>
    <property type="match status" value="1"/>
</dbReference>
<name>A0A1P8MTD9_9RHOB</name>
<comment type="similarity">
    <text evidence="6">Belongs to the vsr family.</text>
</comment>
<comment type="function">
    <text evidence="6">May nick specific sequences that contain T:G mispairs resulting from m5C-deamination.</text>
</comment>
<proteinExistence type="inferred from homology"/>
<dbReference type="STRING" id="299262.BWR18_06490"/>
<dbReference type="GO" id="GO:0006298">
    <property type="term" value="P:mismatch repair"/>
    <property type="evidence" value="ECO:0007669"/>
    <property type="project" value="UniProtKB-UniRule"/>
</dbReference>
<evidence type="ECO:0000256" key="6">
    <source>
        <dbReference type="PIRNR" id="PIRNR018267"/>
    </source>
</evidence>
<keyword evidence="4 6" id="KW-0378">Hydrolase</keyword>
<keyword evidence="5 6" id="KW-0234">DNA repair</keyword>
<dbReference type="KEGG" id="tom:BWR18_06490"/>
<organism evidence="7 8">
    <name type="scientific">Tateyamaria omphalii</name>
    <dbReference type="NCBI Taxonomy" id="299262"/>
    <lineage>
        <taxon>Bacteria</taxon>
        <taxon>Pseudomonadati</taxon>
        <taxon>Pseudomonadota</taxon>
        <taxon>Alphaproteobacteria</taxon>
        <taxon>Rhodobacterales</taxon>
        <taxon>Roseobacteraceae</taxon>
        <taxon>Tateyamaria</taxon>
    </lineage>
</organism>
<dbReference type="RefSeq" id="WP_076627229.1">
    <property type="nucleotide sequence ID" value="NZ_CP019312.1"/>
</dbReference>
<protein>
    <recommendedName>
        <fullName evidence="6">Very short patch repair endonuclease</fullName>
        <ecNumber evidence="6">3.1.-.-</ecNumber>
    </recommendedName>
</protein>
<dbReference type="AlphaFoldDB" id="A0A1P8MTD9"/>
<evidence type="ECO:0000256" key="2">
    <source>
        <dbReference type="ARBA" id="ARBA00022759"/>
    </source>
</evidence>
<dbReference type="InterPro" id="IPR004603">
    <property type="entry name" value="DNA_mismatch_endonuc_vsr"/>
</dbReference>
<reference evidence="7 8" key="1">
    <citation type="submission" date="2017-01" db="EMBL/GenBank/DDBJ databases">
        <title>Complete genome of Tateyamaria omphalii DOK1-4 isolated from seawater in Dokdo.</title>
        <authorList>
            <person name="Kim J.H."/>
            <person name="Chi W.-J."/>
        </authorList>
    </citation>
    <scope>NUCLEOTIDE SEQUENCE [LARGE SCALE GENOMIC DNA]</scope>
    <source>
        <strain evidence="7 8">DOK1-4</strain>
    </source>
</reference>
<evidence type="ECO:0000256" key="4">
    <source>
        <dbReference type="ARBA" id="ARBA00022801"/>
    </source>
</evidence>
<accession>A0A1P8MTD9</accession>
<evidence type="ECO:0000313" key="7">
    <source>
        <dbReference type="EMBL" id="APX11367.1"/>
    </source>
</evidence>
<evidence type="ECO:0000256" key="1">
    <source>
        <dbReference type="ARBA" id="ARBA00022722"/>
    </source>
</evidence>
<sequence>MTDIVNSAIRSRMMAANTRRNTKPELLVRRHLHARGLRFRVDVRRLPGSPDVVLARHNAAIFVHGCFWHRHEGCRHATIPKTNILFWKEKFARNIERDRNATTALMEMRFRVAVIWECALGKGVRAENLCALASWVREGEDYLELPRRGG</sequence>
<evidence type="ECO:0000313" key="8">
    <source>
        <dbReference type="Proteomes" id="UP000186336"/>
    </source>
</evidence>
<keyword evidence="3 6" id="KW-0227">DNA damage</keyword>
<dbReference type="OrthoDB" id="9801520at2"/>
<gene>
    <name evidence="7" type="ORF">BWR18_06490</name>
</gene>
<evidence type="ECO:0000256" key="5">
    <source>
        <dbReference type="ARBA" id="ARBA00023204"/>
    </source>
</evidence>
<dbReference type="NCBIfam" id="TIGR00632">
    <property type="entry name" value="vsr"/>
    <property type="match status" value="1"/>
</dbReference>
<dbReference type="Proteomes" id="UP000186336">
    <property type="component" value="Chromosome"/>
</dbReference>
<keyword evidence="8" id="KW-1185">Reference proteome</keyword>
<dbReference type="SUPFAM" id="SSF52980">
    <property type="entry name" value="Restriction endonuclease-like"/>
    <property type="match status" value="1"/>
</dbReference>
<dbReference type="CDD" id="cd00221">
    <property type="entry name" value="Vsr"/>
    <property type="match status" value="1"/>
</dbReference>
<keyword evidence="2 6" id="KW-0255">Endonuclease</keyword>
<dbReference type="InterPro" id="IPR011335">
    <property type="entry name" value="Restrct_endonuc-II-like"/>
</dbReference>
<evidence type="ECO:0000256" key="3">
    <source>
        <dbReference type="ARBA" id="ARBA00022763"/>
    </source>
</evidence>
<keyword evidence="1 6" id="KW-0540">Nuclease</keyword>
<dbReference type="Pfam" id="PF03852">
    <property type="entry name" value="Vsr"/>
    <property type="match status" value="1"/>
</dbReference>
<dbReference type="GO" id="GO:0016787">
    <property type="term" value="F:hydrolase activity"/>
    <property type="evidence" value="ECO:0007669"/>
    <property type="project" value="UniProtKB-KW"/>
</dbReference>
<dbReference type="EC" id="3.1.-.-" evidence="6"/>
<dbReference type="GO" id="GO:0004519">
    <property type="term" value="F:endonuclease activity"/>
    <property type="evidence" value="ECO:0007669"/>
    <property type="project" value="UniProtKB-KW"/>
</dbReference>
<dbReference type="Gene3D" id="3.40.960.10">
    <property type="entry name" value="VSR Endonuclease"/>
    <property type="match status" value="1"/>
</dbReference>
<dbReference type="REBASE" id="185750">
    <property type="entry name" value="V.TatDOK14ORF6495P"/>
</dbReference>